<sequence>MNCERCGDLIPDGESFDHRGKILCEDCYIGALQPPKSCDVAAVHSAKTHRQLSGESGADGLTELQSTMYNRIKESGKLTRPELMTLFNLKEWELDKQIAILRHCELIKARKIGEQIYIVPFELE</sequence>
<dbReference type="RefSeq" id="WP_018212859.1">
    <property type="nucleotide sequence ID" value="NZ_LK996017.1"/>
</dbReference>
<proteinExistence type="predicted"/>
<reference evidence="1" key="1">
    <citation type="submission" date="2014-07" db="EMBL/GenBank/DDBJ databases">
        <authorList>
            <person name="Hornung V.Bastian."/>
        </authorList>
    </citation>
    <scope>NUCLEOTIDE SEQUENCE</scope>
    <source>
        <strain evidence="1">PCE-S</strain>
    </source>
</reference>
<organism evidence="1">
    <name type="scientific">Desulfitobacterium hafniense</name>
    <name type="common">Desulfitobacterium frappieri</name>
    <dbReference type="NCBI Taxonomy" id="49338"/>
    <lineage>
        <taxon>Bacteria</taxon>
        <taxon>Bacillati</taxon>
        <taxon>Bacillota</taxon>
        <taxon>Clostridia</taxon>
        <taxon>Eubacteriales</taxon>
        <taxon>Desulfitobacteriaceae</taxon>
        <taxon>Desulfitobacterium</taxon>
    </lineage>
</organism>
<dbReference type="EMBL" id="LK996017">
    <property type="protein sequence ID" value="CDX01450.1"/>
    <property type="molecule type" value="Genomic_DNA"/>
</dbReference>
<dbReference type="AlphaFoldDB" id="A0A098AZA7"/>
<dbReference type="PATRIC" id="fig|49338.4.peg.1681"/>
<protein>
    <submittedName>
        <fullName evidence="1">Uncharacterized protein</fullName>
    </submittedName>
</protein>
<accession>A0A098AZA7</accession>
<evidence type="ECO:0000313" key="1">
    <source>
        <dbReference type="EMBL" id="CDX01450.1"/>
    </source>
</evidence>
<gene>
    <name evidence="1" type="ORF">DPCES_1563</name>
</gene>
<name>A0A098AZA7_DESHA</name>